<dbReference type="PANTHER" id="PTHR45436">
    <property type="entry name" value="SENSOR HISTIDINE KINASE YKOH"/>
    <property type="match status" value="1"/>
</dbReference>
<dbReference type="InterPro" id="IPR048590">
    <property type="entry name" value="CusS-like_sensor"/>
</dbReference>
<dbReference type="SUPFAM" id="SSF55874">
    <property type="entry name" value="ATPase domain of HSP90 chaperone/DNA topoisomerase II/histidine kinase"/>
    <property type="match status" value="1"/>
</dbReference>
<evidence type="ECO:0000256" key="2">
    <source>
        <dbReference type="ARBA" id="ARBA00004429"/>
    </source>
</evidence>
<dbReference type="Pfam" id="PF00512">
    <property type="entry name" value="HisKA"/>
    <property type="match status" value="1"/>
</dbReference>
<dbReference type="SUPFAM" id="SSF47384">
    <property type="entry name" value="Homodimeric domain of signal transducing histidine kinase"/>
    <property type="match status" value="1"/>
</dbReference>
<evidence type="ECO:0000259" key="15">
    <source>
        <dbReference type="PROSITE" id="PS50109"/>
    </source>
</evidence>
<sequence length="479" mass="54235">MSSKRFQRPFSLATRLTFFISLATIASFLAFAWIMIQSVKVHFAEQDINDLREIGTTLERILNQPNEPESRRLEIVKNVVAGYSNVIISLEDAHQQTIYHSPGVPDLRQFLATATPDKNARNGDVYLISGLRMAMAEHGSPSTWRMIRLPVGQLTDGKSAYTLYMALSIDFHLHYINDLKNKLIMTASIISMLIVFIVLFAVYKGHEPIRSVSRRIQNITSKDLDVRLDPRTVPIELERLVTSFNHMLERIEDVFTRQANFSADIAHEIRTPITNLVTQTEIVLSQPRSQKELEEVLYSNLEEFSHMAKMVSDMLFLAQADNNQLIPEKKTLNLADEISKVFDFFEALAEEREIGLRFEGEPCRVSGDPGMLRRALSNLLSNAMRYTPKGESITVRIKEADQQVYIIVENPGVPVPPQHLPRLFDRFYRVDPARQRKGEGSGIGLAIVKSIVTAHQGKVAVTSDAHATRFILTLPEHPS</sequence>
<keyword evidence="4 14" id="KW-0997">Cell inner membrane</keyword>
<dbReference type="InterPro" id="IPR004358">
    <property type="entry name" value="Sig_transdc_His_kin-like_C"/>
</dbReference>
<comment type="function">
    <text evidence="14">Member of a two-component regulatory system.</text>
</comment>
<dbReference type="SMART" id="SM00388">
    <property type="entry name" value="HisKA"/>
    <property type="match status" value="1"/>
</dbReference>
<dbReference type="PROSITE" id="PS50885">
    <property type="entry name" value="HAMP"/>
    <property type="match status" value="1"/>
</dbReference>
<dbReference type="InterPro" id="IPR003594">
    <property type="entry name" value="HATPase_dom"/>
</dbReference>
<organism evidence="17 18">
    <name type="scientific">Citrobacter amalonaticus</name>
    <dbReference type="NCBI Taxonomy" id="35703"/>
    <lineage>
        <taxon>Bacteria</taxon>
        <taxon>Pseudomonadati</taxon>
        <taxon>Pseudomonadota</taxon>
        <taxon>Gammaproteobacteria</taxon>
        <taxon>Enterobacterales</taxon>
        <taxon>Enterobacteriaceae</taxon>
        <taxon>Citrobacter</taxon>
    </lineage>
</organism>
<keyword evidence="11 14" id="KW-1133">Transmembrane helix</keyword>
<keyword evidence="3 14" id="KW-1003">Cell membrane</keyword>
<proteinExistence type="predicted"/>
<dbReference type="SMART" id="SM00387">
    <property type="entry name" value="HATPase_c"/>
    <property type="match status" value="1"/>
</dbReference>
<dbReference type="InterPro" id="IPR050428">
    <property type="entry name" value="TCS_sensor_his_kinase"/>
</dbReference>
<dbReference type="Pfam" id="PF21085">
    <property type="entry name" value="CusS"/>
    <property type="match status" value="1"/>
</dbReference>
<evidence type="ECO:0000256" key="11">
    <source>
        <dbReference type="ARBA" id="ARBA00022989"/>
    </source>
</evidence>
<comment type="catalytic activity">
    <reaction evidence="1 14">
        <text>ATP + protein L-histidine = ADP + protein N-phospho-L-histidine.</text>
        <dbReference type="EC" id="2.7.13.3"/>
    </reaction>
</comment>
<evidence type="ECO:0000256" key="5">
    <source>
        <dbReference type="ARBA" id="ARBA00022553"/>
    </source>
</evidence>
<dbReference type="GO" id="GO:0005886">
    <property type="term" value="C:plasma membrane"/>
    <property type="evidence" value="ECO:0007669"/>
    <property type="project" value="UniProtKB-SubCell"/>
</dbReference>
<dbReference type="GO" id="GO:0005524">
    <property type="term" value="F:ATP binding"/>
    <property type="evidence" value="ECO:0007669"/>
    <property type="project" value="UniProtKB-KW"/>
</dbReference>
<dbReference type="InterPro" id="IPR036890">
    <property type="entry name" value="HATPase_C_sf"/>
</dbReference>
<dbReference type="InterPro" id="IPR036097">
    <property type="entry name" value="HisK_dim/P_sf"/>
</dbReference>
<dbReference type="RefSeq" id="WP_103776519.1">
    <property type="nucleotide sequence ID" value="NZ_PQLX01000002.1"/>
</dbReference>
<evidence type="ECO:0000256" key="3">
    <source>
        <dbReference type="ARBA" id="ARBA00022475"/>
    </source>
</evidence>
<feature type="transmembrane region" description="Helical" evidence="14">
    <location>
        <begin position="12"/>
        <end position="36"/>
    </location>
</feature>
<dbReference type="STRING" id="35703.AL524_19950"/>
<feature type="domain" description="HAMP" evidence="16">
    <location>
        <begin position="208"/>
        <end position="256"/>
    </location>
</feature>
<evidence type="ECO:0000256" key="14">
    <source>
        <dbReference type="RuleBase" id="RU364088"/>
    </source>
</evidence>
<dbReference type="PRINTS" id="PR00344">
    <property type="entry name" value="BCTRLSENSOR"/>
</dbReference>
<evidence type="ECO:0000256" key="4">
    <source>
        <dbReference type="ARBA" id="ARBA00022519"/>
    </source>
</evidence>
<reference evidence="17 18" key="1">
    <citation type="submission" date="2018-01" db="EMBL/GenBank/DDBJ databases">
        <title>Complete genome sequences of 14 Citrobacter spp. isolated from plant in Canada.</title>
        <authorList>
            <person name="Bhandare S.G."/>
            <person name="Colavecchio A."/>
            <person name="Jeukens J."/>
            <person name="Emond-Rheault J.-G."/>
            <person name="Freschi L."/>
            <person name="Hamel J."/>
            <person name="Kukavica-Ibrulj I."/>
            <person name="Levesque R."/>
            <person name="Goodridge L."/>
        </authorList>
    </citation>
    <scope>NUCLEOTIDE SEQUENCE [LARGE SCALE GENOMIC DNA]</scope>
    <source>
        <strain evidence="17 18">S1285</strain>
    </source>
</reference>
<keyword evidence="7 14" id="KW-0812">Transmembrane</keyword>
<dbReference type="GO" id="GO:0000155">
    <property type="term" value="F:phosphorelay sensor kinase activity"/>
    <property type="evidence" value="ECO:0007669"/>
    <property type="project" value="InterPro"/>
</dbReference>
<gene>
    <name evidence="17" type="ORF">C3430_08580</name>
</gene>
<feature type="transmembrane region" description="Helical" evidence="14">
    <location>
        <begin position="183"/>
        <end position="203"/>
    </location>
</feature>
<keyword evidence="10 14" id="KW-0067">ATP-binding</keyword>
<dbReference type="InterPro" id="IPR005467">
    <property type="entry name" value="His_kinase_dom"/>
</dbReference>
<evidence type="ECO:0000256" key="8">
    <source>
        <dbReference type="ARBA" id="ARBA00022741"/>
    </source>
</evidence>
<evidence type="ECO:0000256" key="1">
    <source>
        <dbReference type="ARBA" id="ARBA00000085"/>
    </source>
</evidence>
<evidence type="ECO:0000256" key="13">
    <source>
        <dbReference type="ARBA" id="ARBA00023136"/>
    </source>
</evidence>
<evidence type="ECO:0000313" key="18">
    <source>
        <dbReference type="Proteomes" id="UP000237003"/>
    </source>
</evidence>
<comment type="subcellular location">
    <subcellularLocation>
        <location evidence="2">Cell inner membrane</location>
        <topology evidence="2">Multi-pass membrane protein</topology>
    </subcellularLocation>
</comment>
<dbReference type="EMBL" id="PQLX01000002">
    <property type="protein sequence ID" value="POU66827.1"/>
    <property type="molecule type" value="Genomic_DNA"/>
</dbReference>
<evidence type="ECO:0000256" key="10">
    <source>
        <dbReference type="ARBA" id="ARBA00022840"/>
    </source>
</evidence>
<evidence type="ECO:0000256" key="7">
    <source>
        <dbReference type="ARBA" id="ARBA00022692"/>
    </source>
</evidence>
<dbReference type="Gene3D" id="6.10.340.10">
    <property type="match status" value="1"/>
</dbReference>
<evidence type="ECO:0000256" key="12">
    <source>
        <dbReference type="ARBA" id="ARBA00023012"/>
    </source>
</evidence>
<keyword evidence="6 14" id="KW-0808">Transferase</keyword>
<keyword evidence="8 14" id="KW-0547">Nucleotide-binding</keyword>
<dbReference type="FunFam" id="1.10.287.130:FF:000001">
    <property type="entry name" value="Two-component sensor histidine kinase"/>
    <property type="match status" value="1"/>
</dbReference>
<dbReference type="SMART" id="SM00304">
    <property type="entry name" value="HAMP"/>
    <property type="match status" value="1"/>
</dbReference>
<dbReference type="FunFam" id="3.30.565.10:FF:000006">
    <property type="entry name" value="Sensor histidine kinase WalK"/>
    <property type="match status" value="1"/>
</dbReference>
<evidence type="ECO:0000256" key="9">
    <source>
        <dbReference type="ARBA" id="ARBA00022777"/>
    </source>
</evidence>
<keyword evidence="12 14" id="KW-0902">Two-component regulatory system</keyword>
<dbReference type="Pfam" id="PF00672">
    <property type="entry name" value="HAMP"/>
    <property type="match status" value="1"/>
</dbReference>
<dbReference type="PROSITE" id="PS50109">
    <property type="entry name" value="HIS_KIN"/>
    <property type="match status" value="1"/>
</dbReference>
<dbReference type="OrthoDB" id="9809766at2"/>
<comment type="caution">
    <text evidence="17">The sequence shown here is derived from an EMBL/GenBank/DDBJ whole genome shotgun (WGS) entry which is preliminary data.</text>
</comment>
<dbReference type="Proteomes" id="UP000237003">
    <property type="component" value="Unassembled WGS sequence"/>
</dbReference>
<accession>A0A2S4S068</accession>
<dbReference type="EC" id="2.7.13.3" evidence="14"/>
<dbReference type="Pfam" id="PF02518">
    <property type="entry name" value="HATPase_c"/>
    <property type="match status" value="1"/>
</dbReference>
<dbReference type="InterPro" id="IPR003660">
    <property type="entry name" value="HAMP_dom"/>
</dbReference>
<keyword evidence="5" id="KW-0597">Phosphoprotein</keyword>
<dbReference type="CDD" id="cd06225">
    <property type="entry name" value="HAMP"/>
    <property type="match status" value="1"/>
</dbReference>
<feature type="domain" description="Histidine kinase" evidence="15">
    <location>
        <begin position="264"/>
        <end position="478"/>
    </location>
</feature>
<dbReference type="InterPro" id="IPR003661">
    <property type="entry name" value="HisK_dim/P_dom"/>
</dbReference>
<dbReference type="Gene3D" id="1.10.287.130">
    <property type="match status" value="1"/>
</dbReference>
<dbReference type="NCBIfam" id="TIGR01386">
    <property type="entry name" value="cztS_silS_copS"/>
    <property type="match status" value="1"/>
</dbReference>
<dbReference type="InterPro" id="IPR006290">
    <property type="entry name" value="CztS_silS_copS"/>
</dbReference>
<evidence type="ECO:0000313" key="17">
    <source>
        <dbReference type="EMBL" id="POU66827.1"/>
    </source>
</evidence>
<dbReference type="CDD" id="cd00082">
    <property type="entry name" value="HisKA"/>
    <property type="match status" value="1"/>
</dbReference>
<keyword evidence="13 14" id="KW-0472">Membrane</keyword>
<dbReference type="AlphaFoldDB" id="A0A2S4S068"/>
<evidence type="ECO:0000259" key="16">
    <source>
        <dbReference type="PROSITE" id="PS50885"/>
    </source>
</evidence>
<dbReference type="Gene3D" id="3.30.565.10">
    <property type="entry name" value="Histidine kinase-like ATPase, C-terminal domain"/>
    <property type="match status" value="1"/>
</dbReference>
<keyword evidence="9 14" id="KW-0418">Kinase</keyword>
<dbReference type="PANTHER" id="PTHR45436:SF15">
    <property type="entry name" value="SENSOR HISTIDINE KINASE CUSS"/>
    <property type="match status" value="1"/>
</dbReference>
<evidence type="ECO:0000256" key="6">
    <source>
        <dbReference type="ARBA" id="ARBA00022679"/>
    </source>
</evidence>
<name>A0A2S4S068_CITAM</name>
<dbReference type="NCBIfam" id="NF007345">
    <property type="entry name" value="PRK09835.1"/>
    <property type="match status" value="1"/>
</dbReference>
<protein>
    <recommendedName>
        <fullName evidence="14">Sensor protein</fullName>
        <ecNumber evidence="14">2.7.13.3</ecNumber>
    </recommendedName>
</protein>